<comment type="caution">
    <text evidence="2">The sequence shown here is derived from an EMBL/GenBank/DDBJ whole genome shotgun (WGS) entry which is preliminary data.</text>
</comment>
<evidence type="ECO:0000313" key="3">
    <source>
        <dbReference type="Proteomes" id="UP000190965"/>
    </source>
</evidence>
<dbReference type="OrthoDB" id="7008877at2"/>
<dbReference type="Proteomes" id="UP000190965">
    <property type="component" value="Unassembled WGS sequence"/>
</dbReference>
<gene>
    <name evidence="2" type="ORF">BFW87_00845</name>
</gene>
<evidence type="ECO:0000313" key="2">
    <source>
        <dbReference type="EMBL" id="OPB00983.1"/>
    </source>
</evidence>
<feature type="chain" id="PRO_5013114790" description="DUF2790 domain-containing protein" evidence="1">
    <location>
        <begin position="20"/>
        <end position="86"/>
    </location>
</feature>
<sequence length="86" mass="9245">MKLFILGFTALLATGSVFAADAASANDVIHDKASFFVHLDVDKVLSSTDTYGQCGIVPARLDYLDHQGREHVLDYQVQGIGCASDN</sequence>
<dbReference type="Gene3D" id="2.30.140.50">
    <property type="entry name" value="Protein of unknown function DUF2790"/>
    <property type="match status" value="1"/>
</dbReference>
<dbReference type="EMBL" id="MSDF01000001">
    <property type="protein sequence ID" value="OPB00983.1"/>
    <property type="molecule type" value="Genomic_DNA"/>
</dbReference>
<reference evidence="2 3" key="1">
    <citation type="submission" date="2016-12" db="EMBL/GenBank/DDBJ databases">
        <title>Draft genome sequences of seven strains of Pseudomonas fluorescens that produce 4-formylaminooxyvinylglycine.</title>
        <authorList>
            <person name="Okrent R.A."/>
            <person name="Manning V.A."/>
            <person name="Trippe K.M."/>
        </authorList>
    </citation>
    <scope>NUCLEOTIDE SEQUENCE [LARGE SCALE GENOMIC DNA]</scope>
    <source>
        <strain evidence="2 3">P5A</strain>
    </source>
</reference>
<organism evidence="2 3">
    <name type="scientific">Pseudomonas fluorescens</name>
    <dbReference type="NCBI Taxonomy" id="294"/>
    <lineage>
        <taxon>Bacteria</taxon>
        <taxon>Pseudomonadati</taxon>
        <taxon>Pseudomonadota</taxon>
        <taxon>Gammaproteobacteria</taxon>
        <taxon>Pseudomonadales</taxon>
        <taxon>Pseudomonadaceae</taxon>
        <taxon>Pseudomonas</taxon>
    </lineage>
</organism>
<evidence type="ECO:0000256" key="1">
    <source>
        <dbReference type="SAM" id="SignalP"/>
    </source>
</evidence>
<protein>
    <recommendedName>
        <fullName evidence="4">DUF2790 domain-containing protein</fullName>
    </recommendedName>
</protein>
<dbReference type="Pfam" id="PF10976">
    <property type="entry name" value="DUF2790"/>
    <property type="match status" value="1"/>
</dbReference>
<dbReference type="InterPro" id="IPR021245">
    <property type="entry name" value="DUF2790"/>
</dbReference>
<proteinExistence type="predicted"/>
<dbReference type="RefSeq" id="WP_078738109.1">
    <property type="nucleotide sequence ID" value="NZ_MSDF01000001.1"/>
</dbReference>
<evidence type="ECO:0008006" key="4">
    <source>
        <dbReference type="Google" id="ProtNLM"/>
    </source>
</evidence>
<feature type="signal peptide" evidence="1">
    <location>
        <begin position="1"/>
        <end position="19"/>
    </location>
</feature>
<accession>A0A1T2Z8L4</accession>
<keyword evidence="1" id="KW-0732">Signal</keyword>
<dbReference type="AlphaFoldDB" id="A0A1T2Z8L4"/>
<name>A0A1T2Z8L4_PSEFL</name>